<organism evidence="3 4">
    <name type="scientific">Microbacterium sediminicola</name>
    <dbReference type="NCBI Taxonomy" id="415210"/>
    <lineage>
        <taxon>Bacteria</taxon>
        <taxon>Bacillati</taxon>
        <taxon>Actinomycetota</taxon>
        <taxon>Actinomycetes</taxon>
        <taxon>Micrococcales</taxon>
        <taxon>Microbacteriaceae</taxon>
        <taxon>Microbacterium</taxon>
    </lineage>
</organism>
<protein>
    <recommendedName>
        <fullName evidence="2">Ig-like domain-containing protein</fullName>
    </recommendedName>
</protein>
<accession>A0ABP4UG11</accession>
<evidence type="ECO:0000259" key="2">
    <source>
        <dbReference type="PROSITE" id="PS50835"/>
    </source>
</evidence>
<keyword evidence="1" id="KW-1133">Transmembrane helix</keyword>
<dbReference type="RefSeq" id="WP_344072783.1">
    <property type="nucleotide sequence ID" value="NZ_BAAAPL010000002.1"/>
</dbReference>
<dbReference type="Proteomes" id="UP001501690">
    <property type="component" value="Unassembled WGS sequence"/>
</dbReference>
<gene>
    <name evidence="3" type="ORF">GCM10009808_23280</name>
</gene>
<proteinExistence type="predicted"/>
<dbReference type="InterPro" id="IPR013783">
    <property type="entry name" value="Ig-like_fold"/>
</dbReference>
<keyword evidence="1" id="KW-0812">Transmembrane</keyword>
<dbReference type="PROSITE" id="PS50835">
    <property type="entry name" value="IG_LIKE"/>
    <property type="match status" value="1"/>
</dbReference>
<dbReference type="EMBL" id="BAAAPL010000002">
    <property type="protein sequence ID" value="GAA1704659.1"/>
    <property type="molecule type" value="Genomic_DNA"/>
</dbReference>
<dbReference type="InterPro" id="IPR007110">
    <property type="entry name" value="Ig-like_dom"/>
</dbReference>
<evidence type="ECO:0000313" key="4">
    <source>
        <dbReference type="Proteomes" id="UP001501690"/>
    </source>
</evidence>
<sequence>MGGALEQATISPRDRLDSAAGRMRSAPGRWGTLTATLIATLLLSGAPGASAADPVDVGVVDASGAVFDWGINNESNGGAYFGGCNFLSAGIAGDTGSARVWTHADGFYRTQDGNTTIVRPTADGTDLTTPTWDTRCTTPDGTSVNGKTTSATDSYTQTRIRITGGTGTLDPTTGTADITWDGSFTVAYYGGMTYWSASNPHLIVNPDGTGTVTVTATGYAADMNDTSVWGALTPREITIATLTDVTVTAAGLTVTPDYLGITVPDTIDGRNPQPEPTTDNEPWWGAFPESFLTFQLDTGQSSYWYTTAGTAGSIQPRKPPLPLTISFSDDDPIEVAPSIVTSPQSTEIPAGETASFTVAATGTDLHYRWEYAVPADSMDEVWLLVEEAAAGPQLVLDVTADLDQRRYRVVVSNTLGEVTSESATLTVTGSSPSGTVDPPVDVGVVDASGAVFDWGINNESNGGAYFGGCNFLSAGIAGDTGSARVWTHADGFYRTQDGNTTIVRPTADGTDLTTPTWDTRCTTPDGTSVNGKTTSATDSYTQTRIRITGGTGTLDPTTGTADITWDGSFTVAYYGGMTYWSASNPHLIVNPDGTGTVTVTATGYAADMNDTSVWGALTPREITIATLTDVTVTAAGLTVTPDYLGITVPDTIDGRNPQPEPTTDNEPWWGAFPESFLTFQLDTGQSSYWYTTAGTAGSIQPRKPPLPLTICANEDCAVPSQAGSGDASSAVTVSQNVVLPPGPILLSADVALVPSAAAPDEVIIVRRLSRVVTTAADNRHLVLSAGALVASLGMLTLVCAGGATLFASGLLGRRR</sequence>
<evidence type="ECO:0000256" key="1">
    <source>
        <dbReference type="SAM" id="Phobius"/>
    </source>
</evidence>
<dbReference type="SUPFAM" id="SSF48726">
    <property type="entry name" value="Immunoglobulin"/>
    <property type="match status" value="1"/>
</dbReference>
<reference evidence="4" key="1">
    <citation type="journal article" date="2019" name="Int. J. Syst. Evol. Microbiol.">
        <title>The Global Catalogue of Microorganisms (GCM) 10K type strain sequencing project: providing services to taxonomists for standard genome sequencing and annotation.</title>
        <authorList>
            <consortium name="The Broad Institute Genomics Platform"/>
            <consortium name="The Broad Institute Genome Sequencing Center for Infectious Disease"/>
            <person name="Wu L."/>
            <person name="Ma J."/>
        </authorList>
    </citation>
    <scope>NUCLEOTIDE SEQUENCE [LARGE SCALE GENOMIC DNA]</scope>
    <source>
        <strain evidence="4">JCM 15577</strain>
    </source>
</reference>
<feature type="transmembrane region" description="Helical" evidence="1">
    <location>
        <begin position="781"/>
        <end position="811"/>
    </location>
</feature>
<name>A0ABP4UG11_9MICO</name>
<comment type="caution">
    <text evidence="3">The sequence shown here is derived from an EMBL/GenBank/DDBJ whole genome shotgun (WGS) entry which is preliminary data.</text>
</comment>
<feature type="domain" description="Ig-like" evidence="2">
    <location>
        <begin position="337"/>
        <end position="426"/>
    </location>
</feature>
<dbReference type="InterPro" id="IPR036179">
    <property type="entry name" value="Ig-like_dom_sf"/>
</dbReference>
<keyword evidence="4" id="KW-1185">Reference proteome</keyword>
<dbReference type="Gene3D" id="2.60.40.10">
    <property type="entry name" value="Immunoglobulins"/>
    <property type="match status" value="1"/>
</dbReference>
<keyword evidence="1" id="KW-0472">Membrane</keyword>
<evidence type="ECO:0000313" key="3">
    <source>
        <dbReference type="EMBL" id="GAA1704659.1"/>
    </source>
</evidence>